<accession>X0UQJ6</accession>
<name>X0UQJ6_9ZZZZ</name>
<evidence type="ECO:0000313" key="1">
    <source>
        <dbReference type="EMBL" id="GAG02563.1"/>
    </source>
</evidence>
<protein>
    <submittedName>
        <fullName evidence="1">Uncharacterized protein</fullName>
    </submittedName>
</protein>
<dbReference type="EMBL" id="BARS01027932">
    <property type="protein sequence ID" value="GAG02563.1"/>
    <property type="molecule type" value="Genomic_DNA"/>
</dbReference>
<dbReference type="AlphaFoldDB" id="X0UQJ6"/>
<sequence length="31" mass="3572">ADFIINAVIPLVTIRILLKRIKNNRQVAVNR</sequence>
<gene>
    <name evidence="1" type="ORF">S01H1_43829</name>
</gene>
<comment type="caution">
    <text evidence="1">The sequence shown here is derived from an EMBL/GenBank/DDBJ whole genome shotgun (WGS) entry which is preliminary data.</text>
</comment>
<organism evidence="1">
    <name type="scientific">marine sediment metagenome</name>
    <dbReference type="NCBI Taxonomy" id="412755"/>
    <lineage>
        <taxon>unclassified sequences</taxon>
        <taxon>metagenomes</taxon>
        <taxon>ecological metagenomes</taxon>
    </lineage>
</organism>
<proteinExistence type="predicted"/>
<feature type="non-terminal residue" evidence="1">
    <location>
        <position position="1"/>
    </location>
</feature>
<reference evidence="1" key="1">
    <citation type="journal article" date="2014" name="Front. Microbiol.">
        <title>High frequency of phylogenetically diverse reductive dehalogenase-homologous genes in deep subseafloor sedimentary metagenomes.</title>
        <authorList>
            <person name="Kawai M."/>
            <person name="Futagami T."/>
            <person name="Toyoda A."/>
            <person name="Takaki Y."/>
            <person name="Nishi S."/>
            <person name="Hori S."/>
            <person name="Arai W."/>
            <person name="Tsubouchi T."/>
            <person name="Morono Y."/>
            <person name="Uchiyama I."/>
            <person name="Ito T."/>
            <person name="Fujiyama A."/>
            <person name="Inagaki F."/>
            <person name="Takami H."/>
        </authorList>
    </citation>
    <scope>NUCLEOTIDE SEQUENCE</scope>
    <source>
        <strain evidence="1">Expedition CK06-06</strain>
    </source>
</reference>